<dbReference type="GO" id="GO:0016491">
    <property type="term" value="F:oxidoreductase activity"/>
    <property type="evidence" value="ECO:0007669"/>
    <property type="project" value="InterPro"/>
</dbReference>
<evidence type="ECO:0000313" key="8">
    <source>
        <dbReference type="Proteomes" id="UP000229340"/>
    </source>
</evidence>
<dbReference type="InterPro" id="IPR041575">
    <property type="entry name" value="Rubredoxin_C"/>
</dbReference>
<sequence length="441" mass="47920">MQHTHILIIGAGMAGTRFAMQYAKSRLSAHSGLGIDSQGEQSRDEFAITLINSEPYAGYNRIMLSPVLAGEKRFAEIYLFSQEEYANHNITVKTGCTVSDINLAAHQVITDSGETIGYDKLVFATGSTPFILPLPNHSAKGVMGFRTKADVDAMLDIAKTNHNGKKSPKFLVIGGGLLGLEAANALVQQGAKVTVVHGAGYLLNRQLDKTAADLLQTYFENKGIEFVLNANSQAICVDEDNQVTGLTYTDNVDTSVPAKTIDTDCIIMTVGVRPNIALAQQVGITCERGILVDNQMRTHTPDVYAIGECVQFDNQLFGLVAPVYEQANILLHTLNEQPGNTSPVFSIQPTATKLKVSGVALFSAGDIDVSHDCEQLIYQDPSHSIYQKITVKDNRILSVVLYGDVQEGGWFFELIQNQQDISAIKDKLLFGKAFCEELLAG</sequence>
<comment type="cofactor">
    <cofactor evidence="1">
        <name>FAD</name>
        <dbReference type="ChEBI" id="CHEBI:57692"/>
    </cofactor>
</comment>
<dbReference type="Gene3D" id="3.50.50.60">
    <property type="entry name" value="FAD/NAD(P)-binding domain"/>
    <property type="match status" value="2"/>
</dbReference>
<dbReference type="PRINTS" id="PR00368">
    <property type="entry name" value="FADPNR"/>
</dbReference>
<keyword evidence="4" id="KW-0274">FAD</keyword>
<dbReference type="Gene3D" id="3.30.390.30">
    <property type="match status" value="1"/>
</dbReference>
<evidence type="ECO:0000256" key="4">
    <source>
        <dbReference type="ARBA" id="ARBA00022827"/>
    </source>
</evidence>
<organism evidence="7 8">
    <name type="scientific">Faucicola osloensis</name>
    <name type="common">Moraxella osloensis</name>
    <dbReference type="NCBI Taxonomy" id="34062"/>
    <lineage>
        <taxon>Bacteria</taxon>
        <taxon>Pseudomonadati</taxon>
        <taxon>Pseudomonadota</taxon>
        <taxon>Gammaproteobacteria</taxon>
        <taxon>Moraxellales</taxon>
        <taxon>Moraxellaceae</taxon>
        <taxon>Faucicola</taxon>
    </lineage>
</organism>
<dbReference type="Pfam" id="PF18267">
    <property type="entry name" value="Rubredoxin_C"/>
    <property type="match status" value="1"/>
</dbReference>
<dbReference type="PRINTS" id="PR00411">
    <property type="entry name" value="PNDRDTASEI"/>
</dbReference>
<protein>
    <submittedName>
        <fullName evidence="7">Assimilatory nitrite reductase large subunit</fullName>
    </submittedName>
</protein>
<feature type="domain" description="FAD/NAD(P)-binding" evidence="5">
    <location>
        <begin position="5"/>
        <end position="314"/>
    </location>
</feature>
<evidence type="ECO:0000256" key="3">
    <source>
        <dbReference type="ARBA" id="ARBA00022630"/>
    </source>
</evidence>
<reference evidence="8" key="1">
    <citation type="submission" date="2017-11" db="EMBL/GenBank/DDBJ databases">
        <title>Complete genome sequence of Moraxella osloensis NP7 isolated from human skin.</title>
        <authorList>
            <person name="Lee K."/>
            <person name="Lim J.Y."/>
            <person name="Hwang I."/>
        </authorList>
    </citation>
    <scope>NUCLEOTIDE SEQUENCE [LARGE SCALE GENOMIC DNA]</scope>
    <source>
        <strain evidence="8">NP7</strain>
    </source>
</reference>
<dbReference type="SUPFAM" id="SSF51905">
    <property type="entry name" value="FAD/NAD(P)-binding domain"/>
    <property type="match status" value="2"/>
</dbReference>
<evidence type="ECO:0000256" key="2">
    <source>
        <dbReference type="ARBA" id="ARBA00006442"/>
    </source>
</evidence>
<evidence type="ECO:0000259" key="5">
    <source>
        <dbReference type="Pfam" id="PF07992"/>
    </source>
</evidence>
<dbReference type="Pfam" id="PF07992">
    <property type="entry name" value="Pyr_redox_2"/>
    <property type="match status" value="1"/>
</dbReference>
<dbReference type="Proteomes" id="UP000229340">
    <property type="component" value="Chromosome"/>
</dbReference>
<dbReference type="PANTHER" id="PTHR43429">
    <property type="entry name" value="PYRIDINE NUCLEOTIDE-DISULFIDE OXIDOREDUCTASE DOMAIN-CONTAINING"/>
    <property type="match status" value="1"/>
</dbReference>
<dbReference type="InterPro" id="IPR036188">
    <property type="entry name" value="FAD/NAD-bd_sf"/>
</dbReference>
<evidence type="ECO:0000259" key="6">
    <source>
        <dbReference type="Pfam" id="PF18267"/>
    </source>
</evidence>
<dbReference type="InterPro" id="IPR016156">
    <property type="entry name" value="FAD/NAD-linked_Rdtase_dimer_sf"/>
</dbReference>
<dbReference type="RefSeq" id="WP_100269554.1">
    <property type="nucleotide sequence ID" value="NZ_CP024443.1"/>
</dbReference>
<accession>A0A2D2LT75</accession>
<comment type="similarity">
    <text evidence="2">Belongs to the FAD-dependent oxidoreductase family.</text>
</comment>
<proteinExistence type="inferred from homology"/>
<name>A0A2D2LT75_FAUOS</name>
<evidence type="ECO:0000313" key="7">
    <source>
        <dbReference type="EMBL" id="ATR78212.1"/>
    </source>
</evidence>
<dbReference type="InterPro" id="IPR050260">
    <property type="entry name" value="FAD-bd_OxRdtase"/>
</dbReference>
<dbReference type="AlphaFoldDB" id="A0A2D2LT75"/>
<dbReference type="PANTHER" id="PTHR43429:SF3">
    <property type="entry name" value="NITRITE REDUCTASE [NAD(P)H]"/>
    <property type="match status" value="1"/>
</dbReference>
<keyword evidence="3" id="KW-0285">Flavoprotein</keyword>
<dbReference type="InterPro" id="IPR023753">
    <property type="entry name" value="FAD/NAD-binding_dom"/>
</dbReference>
<evidence type="ECO:0000256" key="1">
    <source>
        <dbReference type="ARBA" id="ARBA00001974"/>
    </source>
</evidence>
<dbReference type="EMBL" id="CP024443">
    <property type="protein sequence ID" value="ATR78212.1"/>
    <property type="molecule type" value="Genomic_DNA"/>
</dbReference>
<dbReference type="STRING" id="34062.AXE82_09230"/>
<feature type="domain" description="NADH-rubredoxin oxidoreductase C-terminal" evidence="6">
    <location>
        <begin position="351"/>
        <end position="418"/>
    </location>
</feature>
<gene>
    <name evidence="7" type="ORF">NP7_02375</name>
</gene>